<feature type="domain" description="Nudix hydrolase" evidence="10">
    <location>
        <begin position="197"/>
        <end position="330"/>
    </location>
</feature>
<dbReference type="Pfam" id="PF00293">
    <property type="entry name" value="NUDIX"/>
    <property type="match status" value="1"/>
</dbReference>
<dbReference type="PROSITE" id="PS00893">
    <property type="entry name" value="NUDIX_BOX"/>
    <property type="match status" value="1"/>
</dbReference>
<dbReference type="InterPro" id="IPR015797">
    <property type="entry name" value="NUDIX_hydrolase-like_dom_sf"/>
</dbReference>
<dbReference type="EMBL" id="HBIJ01016086">
    <property type="protein sequence ID" value="CAE0369953.1"/>
    <property type="molecule type" value="Transcribed_RNA"/>
</dbReference>
<dbReference type="EC" id="3.6.1.22" evidence="4"/>
<dbReference type="InterPro" id="IPR000086">
    <property type="entry name" value="NUDIX_hydrolase_dom"/>
</dbReference>
<evidence type="ECO:0000259" key="10">
    <source>
        <dbReference type="PROSITE" id="PS51462"/>
    </source>
</evidence>
<dbReference type="Pfam" id="PF09297">
    <property type="entry name" value="Zn_ribbon_NUD"/>
    <property type="match status" value="1"/>
</dbReference>
<evidence type="ECO:0000313" key="11">
    <source>
        <dbReference type="EMBL" id="CAE0369953.1"/>
    </source>
</evidence>
<evidence type="ECO:0000256" key="1">
    <source>
        <dbReference type="ARBA" id="ARBA00001946"/>
    </source>
</evidence>
<dbReference type="PANTHER" id="PTHR42904:SF6">
    <property type="entry name" value="NAD-CAPPED RNA HYDROLASE NUDT12"/>
    <property type="match status" value="1"/>
</dbReference>
<dbReference type="GO" id="GO:0046872">
    <property type="term" value="F:metal ion binding"/>
    <property type="evidence" value="ECO:0007669"/>
    <property type="project" value="UniProtKB-KW"/>
</dbReference>
<proteinExistence type="inferred from homology"/>
<comment type="similarity">
    <text evidence="3">Belongs to the Nudix hydrolase family. NudC subfamily.</text>
</comment>
<sequence length="379" mass="41510">MQFLIMMMMMSTDGLLYTRMMKKMIPSSTKRKVGNLLADLAVNSKARVLLYHDRRQLISGEKGAKVEIAWQSMRVVRTLGLVLEEEITTLNNDDDDETSHSLIRAIILSDNSFAIDVSALDQNLILEACQGQSLAFMSARELMVAGSEEAAMDAGRAHAMLSWHAKNLFCGSCGAKTVSVEAGAKRVCTKCRNRLYPRTDPVAIALVFSTNFPNNEERILLGRSKKFRPGMYTCLSGFVESVESAEDAVRREVFEESGISVGAVSIVATQPWPTGRAGACELMIGCFAQAESTDIILHDKELEDARWFSRDQVQAAYQNAVKYANIGATPPDGTIFLPGSYAIAHHLVKHWLENSSAAIKNIPTSAGLDVNNNGDLLPA</sequence>
<dbReference type="AlphaFoldDB" id="A0A7S3JZF7"/>
<dbReference type="Pfam" id="PF09296">
    <property type="entry name" value="NUDIX-like"/>
    <property type="match status" value="1"/>
</dbReference>
<dbReference type="GO" id="GO:0005829">
    <property type="term" value="C:cytosol"/>
    <property type="evidence" value="ECO:0007669"/>
    <property type="project" value="TreeGrafter"/>
</dbReference>
<evidence type="ECO:0000256" key="3">
    <source>
        <dbReference type="ARBA" id="ARBA00009595"/>
    </source>
</evidence>
<dbReference type="InterPro" id="IPR020084">
    <property type="entry name" value="NUDIX_hydrolase_CS"/>
</dbReference>
<dbReference type="Gene3D" id="3.90.79.20">
    <property type="match status" value="1"/>
</dbReference>
<dbReference type="SUPFAM" id="SSF55811">
    <property type="entry name" value="Nudix"/>
    <property type="match status" value="1"/>
</dbReference>
<comment type="cofactor">
    <cofactor evidence="1">
        <name>Mg(2+)</name>
        <dbReference type="ChEBI" id="CHEBI:18420"/>
    </cofactor>
</comment>
<keyword evidence="6" id="KW-0378">Hydrolase</keyword>
<dbReference type="GO" id="GO:0005777">
    <property type="term" value="C:peroxisome"/>
    <property type="evidence" value="ECO:0007669"/>
    <property type="project" value="TreeGrafter"/>
</dbReference>
<evidence type="ECO:0000256" key="5">
    <source>
        <dbReference type="ARBA" id="ARBA00022723"/>
    </source>
</evidence>
<gene>
    <name evidence="11" type="ORF">ALAG00032_LOCUS10717</name>
</gene>
<dbReference type="NCBIfam" id="NF001299">
    <property type="entry name" value="PRK00241.1"/>
    <property type="match status" value="1"/>
</dbReference>
<dbReference type="Gene3D" id="3.90.79.10">
    <property type="entry name" value="Nucleoside Triphosphate Pyrophosphohydrolase"/>
    <property type="match status" value="1"/>
</dbReference>
<dbReference type="InterPro" id="IPR015376">
    <property type="entry name" value="Znr_NADH_PPase"/>
</dbReference>
<dbReference type="GO" id="GO:0006742">
    <property type="term" value="P:NADP+ catabolic process"/>
    <property type="evidence" value="ECO:0007669"/>
    <property type="project" value="TreeGrafter"/>
</dbReference>
<comment type="cofactor">
    <cofactor evidence="2">
        <name>Zn(2+)</name>
        <dbReference type="ChEBI" id="CHEBI:29105"/>
    </cofactor>
</comment>
<dbReference type="InterPro" id="IPR049734">
    <property type="entry name" value="NudC-like_C"/>
</dbReference>
<dbReference type="PROSITE" id="PS51462">
    <property type="entry name" value="NUDIX"/>
    <property type="match status" value="1"/>
</dbReference>
<dbReference type="GO" id="GO:0019677">
    <property type="term" value="P:NAD+ catabolic process"/>
    <property type="evidence" value="ECO:0007669"/>
    <property type="project" value="TreeGrafter"/>
</dbReference>
<evidence type="ECO:0000256" key="9">
    <source>
        <dbReference type="ARBA" id="ARBA00023679"/>
    </source>
</evidence>
<evidence type="ECO:0000256" key="4">
    <source>
        <dbReference type="ARBA" id="ARBA00012381"/>
    </source>
</evidence>
<evidence type="ECO:0000256" key="2">
    <source>
        <dbReference type="ARBA" id="ARBA00001947"/>
    </source>
</evidence>
<accession>A0A7S3JZF7</accession>
<keyword evidence="7" id="KW-0460">Magnesium</keyword>
<dbReference type="InterPro" id="IPR050241">
    <property type="entry name" value="NAD-cap_RNA_hydrolase_NudC"/>
</dbReference>
<dbReference type="GO" id="GO:0035529">
    <property type="term" value="F:NADH pyrophosphatase activity"/>
    <property type="evidence" value="ECO:0007669"/>
    <property type="project" value="TreeGrafter"/>
</dbReference>
<organism evidence="11">
    <name type="scientific">Aureoumbra lagunensis</name>
    <dbReference type="NCBI Taxonomy" id="44058"/>
    <lineage>
        <taxon>Eukaryota</taxon>
        <taxon>Sar</taxon>
        <taxon>Stramenopiles</taxon>
        <taxon>Ochrophyta</taxon>
        <taxon>Pelagophyceae</taxon>
        <taxon>Pelagomonadales</taxon>
        <taxon>Aureoumbra</taxon>
    </lineage>
</organism>
<reference evidence="11" key="1">
    <citation type="submission" date="2021-01" db="EMBL/GenBank/DDBJ databases">
        <authorList>
            <person name="Corre E."/>
            <person name="Pelletier E."/>
            <person name="Niang G."/>
            <person name="Scheremetjew M."/>
            <person name="Finn R."/>
            <person name="Kale V."/>
            <person name="Holt S."/>
            <person name="Cochrane G."/>
            <person name="Meng A."/>
            <person name="Brown T."/>
            <person name="Cohen L."/>
        </authorList>
    </citation>
    <scope>NUCLEOTIDE SEQUENCE</scope>
    <source>
        <strain evidence="11">CCMP1510</strain>
    </source>
</reference>
<keyword evidence="8" id="KW-0520">NAD</keyword>
<evidence type="ECO:0000256" key="6">
    <source>
        <dbReference type="ARBA" id="ARBA00022801"/>
    </source>
</evidence>
<protein>
    <recommendedName>
        <fullName evidence="4">NAD(+) diphosphatase</fullName>
        <ecNumber evidence="4">3.6.1.22</ecNumber>
    </recommendedName>
</protein>
<dbReference type="PANTHER" id="PTHR42904">
    <property type="entry name" value="NUDIX HYDROLASE, NUDC SUBFAMILY"/>
    <property type="match status" value="1"/>
</dbReference>
<evidence type="ECO:0000256" key="7">
    <source>
        <dbReference type="ARBA" id="ARBA00022842"/>
    </source>
</evidence>
<keyword evidence="5" id="KW-0479">Metal-binding</keyword>
<dbReference type="CDD" id="cd03429">
    <property type="entry name" value="NUDIX_NADH_pyrophosphatase_Nudt13"/>
    <property type="match status" value="1"/>
</dbReference>
<dbReference type="InterPro" id="IPR015375">
    <property type="entry name" value="NADH_PPase-like_N"/>
</dbReference>
<evidence type="ECO:0000256" key="8">
    <source>
        <dbReference type="ARBA" id="ARBA00023027"/>
    </source>
</evidence>
<comment type="catalytic activity">
    <reaction evidence="9">
        <text>a 5'-end NAD(+)-phospho-ribonucleoside in mRNA + H2O = a 5'-end phospho-adenosine-phospho-ribonucleoside in mRNA + beta-nicotinamide D-ribonucleotide + 2 H(+)</text>
        <dbReference type="Rhea" id="RHEA:60876"/>
        <dbReference type="Rhea" id="RHEA-COMP:15698"/>
        <dbReference type="Rhea" id="RHEA-COMP:15719"/>
        <dbReference type="ChEBI" id="CHEBI:14649"/>
        <dbReference type="ChEBI" id="CHEBI:15377"/>
        <dbReference type="ChEBI" id="CHEBI:15378"/>
        <dbReference type="ChEBI" id="CHEBI:144029"/>
        <dbReference type="ChEBI" id="CHEBI:144051"/>
    </reaction>
    <physiologicalReaction direction="left-to-right" evidence="9">
        <dbReference type="Rhea" id="RHEA:60877"/>
    </physiologicalReaction>
</comment>
<name>A0A7S3JZF7_9STRA</name>